<reference evidence="3" key="1">
    <citation type="journal article" date="2014" name="Proc. Natl. Acad. Sci. U.S.A.">
        <title>Extensive sampling of basidiomycete genomes demonstrates inadequacy of the white-rot/brown-rot paradigm for wood decay fungi.</title>
        <authorList>
            <person name="Riley R."/>
            <person name="Salamov A.A."/>
            <person name="Brown D.W."/>
            <person name="Nagy L.G."/>
            <person name="Floudas D."/>
            <person name="Held B.W."/>
            <person name="Levasseur A."/>
            <person name="Lombard V."/>
            <person name="Morin E."/>
            <person name="Otillar R."/>
            <person name="Lindquist E.A."/>
            <person name="Sun H."/>
            <person name="LaButti K.M."/>
            <person name="Schmutz J."/>
            <person name="Jabbour D."/>
            <person name="Luo H."/>
            <person name="Baker S.E."/>
            <person name="Pisabarro A.G."/>
            <person name="Walton J.D."/>
            <person name="Blanchette R.A."/>
            <person name="Henrissat B."/>
            <person name="Martin F."/>
            <person name="Cullen D."/>
            <person name="Hibbett D.S."/>
            <person name="Grigoriev I.V."/>
        </authorList>
    </citation>
    <scope>NUCLEOTIDE SEQUENCE [LARGE SCALE GENOMIC DNA]</scope>
    <source>
        <strain evidence="3">PC15</strain>
    </source>
</reference>
<dbReference type="InterPro" id="IPR014807">
    <property type="entry name" value="Coa1"/>
</dbReference>
<dbReference type="PANTHER" id="PTHR28523:SF1">
    <property type="entry name" value="CYTOCHROME C OXIDASE ASSEMBLY FACTOR 1"/>
    <property type="match status" value="1"/>
</dbReference>
<dbReference type="HOGENOM" id="CLU_1652880_0_0_1"/>
<dbReference type="PANTHER" id="PTHR28523">
    <property type="entry name" value="CYTOCHROME C OXIDASE ASSEMBLY FACTOR 1"/>
    <property type="match status" value="1"/>
</dbReference>
<protein>
    <submittedName>
        <fullName evidence="2">Uncharacterized protein</fullName>
    </submittedName>
</protein>
<sequence length="160" mass="17913">MSFLARRAHAHTPLRVPRRAYATETHRPRPEPSKKWPVILAAVTGGVLAWSAFLTYITNQEKISSSVVRQIMRSVKESVELRDHLGEAIRPQPEWWLNGDPRIKGNINQLQGNVDTLEPCISQVSGKKKASPSPFSDLKSFVMTAQLFISARTPSSQLNV</sequence>
<name>A0A067P1K1_PLEO1</name>
<keyword evidence="1" id="KW-1133">Transmembrane helix</keyword>
<dbReference type="AlphaFoldDB" id="A0A067P1K1"/>
<dbReference type="EMBL" id="KL198004">
    <property type="protein sequence ID" value="KDQ33120.1"/>
    <property type="molecule type" value="Genomic_DNA"/>
</dbReference>
<keyword evidence="1" id="KW-0812">Transmembrane</keyword>
<dbReference type="Proteomes" id="UP000027073">
    <property type="component" value="Unassembled WGS sequence"/>
</dbReference>
<evidence type="ECO:0000256" key="1">
    <source>
        <dbReference type="SAM" id="Phobius"/>
    </source>
</evidence>
<dbReference type="OrthoDB" id="2100652at2759"/>
<dbReference type="InterPro" id="IPR042432">
    <property type="entry name" value="Coa1_fungi"/>
</dbReference>
<organism evidence="2 3">
    <name type="scientific">Pleurotus ostreatus (strain PC15)</name>
    <name type="common">Oyster mushroom</name>
    <dbReference type="NCBI Taxonomy" id="1137138"/>
    <lineage>
        <taxon>Eukaryota</taxon>
        <taxon>Fungi</taxon>
        <taxon>Dikarya</taxon>
        <taxon>Basidiomycota</taxon>
        <taxon>Agaricomycotina</taxon>
        <taxon>Agaricomycetes</taxon>
        <taxon>Agaricomycetidae</taxon>
        <taxon>Agaricales</taxon>
        <taxon>Pleurotineae</taxon>
        <taxon>Pleurotaceae</taxon>
        <taxon>Pleurotus</taxon>
    </lineage>
</organism>
<feature type="transmembrane region" description="Helical" evidence="1">
    <location>
        <begin position="36"/>
        <end position="57"/>
    </location>
</feature>
<dbReference type="GO" id="GO:0033617">
    <property type="term" value="P:mitochondrial respiratory chain complex IV assembly"/>
    <property type="evidence" value="ECO:0007669"/>
    <property type="project" value="InterPro"/>
</dbReference>
<gene>
    <name evidence="2" type="ORF">PLEOSDRAFT_1099102</name>
</gene>
<accession>A0A067P1K1</accession>
<evidence type="ECO:0000313" key="3">
    <source>
        <dbReference type="Proteomes" id="UP000027073"/>
    </source>
</evidence>
<proteinExistence type="predicted"/>
<keyword evidence="1" id="KW-0472">Membrane</keyword>
<dbReference type="GO" id="GO:0005743">
    <property type="term" value="C:mitochondrial inner membrane"/>
    <property type="evidence" value="ECO:0007669"/>
    <property type="project" value="TreeGrafter"/>
</dbReference>
<dbReference type="Pfam" id="PF08695">
    <property type="entry name" value="Coa1"/>
    <property type="match status" value="1"/>
</dbReference>
<evidence type="ECO:0000313" key="2">
    <source>
        <dbReference type="EMBL" id="KDQ33120.1"/>
    </source>
</evidence>
<dbReference type="InParanoid" id="A0A067P1K1"/>
<dbReference type="VEuPathDB" id="FungiDB:PLEOSDRAFT_1099102"/>